<gene>
    <name evidence="2" type="ORF">CH360_18225</name>
    <name evidence="3" type="ORF">CH373_04640</name>
</gene>
<dbReference type="RefSeq" id="WP_100715534.1">
    <property type="nucleotide sequence ID" value="NZ_NPDY01000038.1"/>
</dbReference>
<evidence type="ECO:0000313" key="5">
    <source>
        <dbReference type="Proteomes" id="UP000231990"/>
    </source>
</evidence>
<dbReference type="Proteomes" id="UP000231962">
    <property type="component" value="Unassembled WGS sequence"/>
</dbReference>
<accession>A0A2M9ZR08</accession>
<sequence length="162" mass="18681">MFRPTLFSVYIICAFLFFSCLGMKGEFGWAIIDESQLDSLERKMTDVQEFTLTREKLVFPNDQTIVYLYKFSKTPSTNAETYVSLSRFQVGYNEVEVTRKRPDPYSSSIRGSFRNLPVGKYLLKVSYDDVVIDSVEFRVISHSETEEDSGESELEESTPKSK</sequence>
<dbReference type="EMBL" id="NPDZ01000002">
    <property type="protein sequence ID" value="PJZ74465.1"/>
    <property type="molecule type" value="Genomic_DNA"/>
</dbReference>
<comment type="caution">
    <text evidence="3">The sequence shown here is derived from an EMBL/GenBank/DDBJ whole genome shotgun (WGS) entry which is preliminary data.</text>
</comment>
<dbReference type="NCBIfam" id="NF047559">
    <property type="entry name" value="LIC_12238_fam"/>
    <property type="match status" value="1"/>
</dbReference>
<evidence type="ECO:0008006" key="6">
    <source>
        <dbReference type="Google" id="ProtNLM"/>
    </source>
</evidence>
<feature type="compositionally biased region" description="Acidic residues" evidence="1">
    <location>
        <begin position="145"/>
        <end position="156"/>
    </location>
</feature>
<feature type="region of interest" description="Disordered" evidence="1">
    <location>
        <begin position="142"/>
        <end position="162"/>
    </location>
</feature>
<evidence type="ECO:0000256" key="1">
    <source>
        <dbReference type="SAM" id="MobiDB-lite"/>
    </source>
</evidence>
<dbReference type="AlphaFoldDB" id="A0A2M9ZR08"/>
<dbReference type="Proteomes" id="UP000231990">
    <property type="component" value="Unassembled WGS sequence"/>
</dbReference>
<reference evidence="4 5" key="1">
    <citation type="submission" date="2017-07" db="EMBL/GenBank/DDBJ databases">
        <title>Leptospira spp. isolated from tropical soils.</title>
        <authorList>
            <person name="Thibeaux R."/>
            <person name="Iraola G."/>
            <person name="Ferres I."/>
            <person name="Bierque E."/>
            <person name="Girault D."/>
            <person name="Soupe-Gilbert M.-E."/>
            <person name="Picardeau M."/>
            <person name="Goarant C."/>
        </authorList>
    </citation>
    <scope>NUCLEOTIDE SEQUENCE [LARGE SCALE GENOMIC DNA]</scope>
    <source>
        <strain evidence="3 5">FH1-B-B1</strain>
        <strain evidence="2 4">FH1-B-C1</strain>
    </source>
</reference>
<dbReference type="PROSITE" id="PS51257">
    <property type="entry name" value="PROKAR_LIPOPROTEIN"/>
    <property type="match status" value="1"/>
</dbReference>
<evidence type="ECO:0000313" key="2">
    <source>
        <dbReference type="EMBL" id="PJZ68058.1"/>
    </source>
</evidence>
<dbReference type="OrthoDB" id="328742at2"/>
<evidence type="ECO:0000313" key="3">
    <source>
        <dbReference type="EMBL" id="PJZ74465.1"/>
    </source>
</evidence>
<name>A0A2M9ZR08_9LEPT</name>
<protein>
    <recommendedName>
        <fullName evidence="6">Lipoprotein</fullName>
    </recommendedName>
</protein>
<organism evidence="3 5">
    <name type="scientific">Leptospira perolatii</name>
    <dbReference type="NCBI Taxonomy" id="2023191"/>
    <lineage>
        <taxon>Bacteria</taxon>
        <taxon>Pseudomonadati</taxon>
        <taxon>Spirochaetota</taxon>
        <taxon>Spirochaetia</taxon>
        <taxon>Leptospirales</taxon>
        <taxon>Leptospiraceae</taxon>
        <taxon>Leptospira</taxon>
    </lineage>
</organism>
<evidence type="ECO:0000313" key="4">
    <source>
        <dbReference type="Proteomes" id="UP000231962"/>
    </source>
</evidence>
<dbReference type="EMBL" id="NPDY01000038">
    <property type="protein sequence ID" value="PJZ68058.1"/>
    <property type="molecule type" value="Genomic_DNA"/>
</dbReference>
<keyword evidence="4" id="KW-1185">Reference proteome</keyword>
<proteinExistence type="predicted"/>